<proteinExistence type="predicted"/>
<evidence type="ECO:0000259" key="2">
    <source>
        <dbReference type="Pfam" id="PF14436"/>
    </source>
</evidence>
<protein>
    <recommendedName>
        <fullName evidence="2">Bacterial EndoU nuclease domain-containing protein</fullName>
    </recommendedName>
</protein>
<accession>A0ABX4J8D6</accession>
<name>A0ABX4J8D6_9HYPH</name>
<evidence type="ECO:0000313" key="3">
    <source>
        <dbReference type="EMBL" id="PDS51065.1"/>
    </source>
</evidence>
<organism evidence="3 4">
    <name type="scientific">Rhizobium anhuiense</name>
    <dbReference type="NCBI Taxonomy" id="1184720"/>
    <lineage>
        <taxon>Bacteria</taxon>
        <taxon>Pseudomonadati</taxon>
        <taxon>Pseudomonadota</taxon>
        <taxon>Alphaproteobacteria</taxon>
        <taxon>Hyphomicrobiales</taxon>
        <taxon>Rhizobiaceae</taxon>
        <taxon>Rhizobium/Agrobacterium group</taxon>
        <taxon>Rhizobium</taxon>
    </lineage>
</organism>
<reference evidence="3 4" key="1">
    <citation type="submission" date="2017-09" db="EMBL/GenBank/DDBJ databases">
        <title>Comparative genomics of rhizobia isolated from Phaseolus vulgaris in China.</title>
        <authorList>
            <person name="Tong W."/>
        </authorList>
    </citation>
    <scope>NUCLEOTIDE SEQUENCE [LARGE SCALE GENOMIC DNA]</scope>
    <source>
        <strain evidence="3 4">Y27</strain>
    </source>
</reference>
<sequence length="138" mass="14262">MPVTMLADMAKQLSRGGISVVYNETSNSNNANEEKPNLLDPDAAGDVLDGDAEGGGHRPGTGNPGKSEFPSGWSDEKILGEISDVATDPASDRLPGRDGATVVIGEREGVKIRVIVGSDGKIISGWPVKGPGVVQNPK</sequence>
<evidence type="ECO:0000256" key="1">
    <source>
        <dbReference type="SAM" id="MobiDB-lite"/>
    </source>
</evidence>
<feature type="domain" description="Bacterial EndoU nuclease" evidence="2">
    <location>
        <begin position="59"/>
        <end position="128"/>
    </location>
</feature>
<evidence type="ECO:0000313" key="4">
    <source>
        <dbReference type="Proteomes" id="UP000219972"/>
    </source>
</evidence>
<gene>
    <name evidence="3" type="ORF">CO662_15805</name>
</gene>
<dbReference type="Pfam" id="PF14436">
    <property type="entry name" value="EndoU_bacteria"/>
    <property type="match status" value="1"/>
</dbReference>
<dbReference type="EMBL" id="NWSL01000009">
    <property type="protein sequence ID" value="PDS51065.1"/>
    <property type="molecule type" value="Genomic_DNA"/>
</dbReference>
<feature type="region of interest" description="Disordered" evidence="1">
    <location>
        <begin position="23"/>
        <end position="74"/>
    </location>
</feature>
<keyword evidence="4" id="KW-1185">Reference proteome</keyword>
<dbReference type="InterPro" id="IPR029501">
    <property type="entry name" value="EndoU_bac"/>
</dbReference>
<dbReference type="Proteomes" id="UP000219972">
    <property type="component" value="Unassembled WGS sequence"/>
</dbReference>
<comment type="caution">
    <text evidence="3">The sequence shown here is derived from an EMBL/GenBank/DDBJ whole genome shotgun (WGS) entry which is preliminary data.</text>
</comment>